<evidence type="ECO:0000313" key="2">
    <source>
        <dbReference type="Proteomes" id="UP001219862"/>
    </source>
</evidence>
<protein>
    <submittedName>
        <fullName evidence="1">Uncharacterized protein</fullName>
    </submittedName>
</protein>
<comment type="caution">
    <text evidence="1">The sequence shown here is derived from an EMBL/GenBank/DDBJ whole genome shotgun (WGS) entry which is preliminary data.</text>
</comment>
<evidence type="ECO:0000313" key="1">
    <source>
        <dbReference type="EMBL" id="MDC8784796.1"/>
    </source>
</evidence>
<sequence length="181" mass="19656">MLEQYLAFSRWSATPRHVEGAKITLTARAAKGCHEVVGGRGCINDRNRCGAVHRSGSGTWALGTSQLATSVRIVPFAEVHPGLSDSSSRCRTALYKAEAFWGLPEPIFDALKSVVSYFAAAKTSYSGFRSLARIVGALKMRFTQASVAWAAKLTSAQIKDGIGDTRSRGWRWRGYPDGEAE</sequence>
<proteinExistence type="predicted"/>
<dbReference type="Proteomes" id="UP001219862">
    <property type="component" value="Unassembled WGS sequence"/>
</dbReference>
<reference evidence="1 2" key="1">
    <citation type="submission" date="2022-10" db="EMBL/GenBank/DDBJ databases">
        <title>paucibacter sp. hw8 Genome sequencing.</title>
        <authorList>
            <person name="Park S."/>
        </authorList>
    </citation>
    <scope>NUCLEOTIDE SEQUENCE [LARGE SCALE GENOMIC DNA]</scope>
    <source>
        <strain evidence="2">hw8</strain>
    </source>
</reference>
<name>A0ABT5KPG0_9BURK</name>
<keyword evidence="2" id="KW-1185">Reference proteome</keyword>
<organism evidence="1 2">
    <name type="scientific">Roseateles koreensis</name>
    <dbReference type="NCBI Taxonomy" id="2987526"/>
    <lineage>
        <taxon>Bacteria</taxon>
        <taxon>Pseudomonadati</taxon>
        <taxon>Pseudomonadota</taxon>
        <taxon>Betaproteobacteria</taxon>
        <taxon>Burkholderiales</taxon>
        <taxon>Sphaerotilaceae</taxon>
        <taxon>Roseateles</taxon>
    </lineage>
</organism>
<dbReference type="EMBL" id="JAQQXS010000004">
    <property type="protein sequence ID" value="MDC8784796.1"/>
    <property type="molecule type" value="Genomic_DNA"/>
</dbReference>
<gene>
    <name evidence="1" type="ORF">PRZ01_06290</name>
</gene>
<accession>A0ABT5KPG0</accession>